<proteinExistence type="predicted"/>
<dbReference type="AlphaFoldDB" id="M0ME31"/>
<evidence type="ECO:0000313" key="2">
    <source>
        <dbReference type="Proteomes" id="UP000011669"/>
    </source>
</evidence>
<dbReference type="STRING" id="1227455.C449_10758"/>
<dbReference type="Gene3D" id="3.30.1330.40">
    <property type="entry name" value="RutC-like"/>
    <property type="match status" value="1"/>
</dbReference>
<dbReference type="EMBL" id="AOMD01000025">
    <property type="protein sequence ID" value="EMA44002.1"/>
    <property type="molecule type" value="Genomic_DNA"/>
</dbReference>
<comment type="caution">
    <text evidence="1">The sequence shown here is derived from an EMBL/GenBank/DDBJ whole genome shotgun (WGS) entry which is preliminary data.</text>
</comment>
<dbReference type="InterPro" id="IPR035959">
    <property type="entry name" value="RutC-like_sf"/>
</dbReference>
<keyword evidence="2" id="KW-1185">Reference proteome</keyword>
<reference evidence="1 2" key="1">
    <citation type="journal article" date="2014" name="PLoS Genet.">
        <title>Phylogenetically driven sequencing of extremely halophilic archaea reveals strategies for static and dynamic osmo-response.</title>
        <authorList>
            <person name="Becker E.A."/>
            <person name="Seitzer P.M."/>
            <person name="Tritt A."/>
            <person name="Larsen D."/>
            <person name="Krusor M."/>
            <person name="Yao A.I."/>
            <person name="Wu D."/>
            <person name="Madern D."/>
            <person name="Eisen J.A."/>
            <person name="Darling A.E."/>
            <person name="Facciotti M.T."/>
        </authorList>
    </citation>
    <scope>NUCLEOTIDE SEQUENCE [LARGE SCALE GENOMIC DNA]</scope>
    <source>
        <strain evidence="1 2">DSM 5350</strain>
    </source>
</reference>
<dbReference type="Pfam" id="PF01042">
    <property type="entry name" value="Ribonuc_L-PSP"/>
    <property type="match status" value="1"/>
</dbReference>
<dbReference type="InParanoid" id="M0ME31"/>
<accession>M0ME31</accession>
<dbReference type="PANTHER" id="PTHR43857:SF1">
    <property type="entry name" value="YJGH FAMILY PROTEIN"/>
    <property type="match status" value="1"/>
</dbReference>
<organism evidence="1 2">
    <name type="scientific">Halococcus saccharolyticus DSM 5350</name>
    <dbReference type="NCBI Taxonomy" id="1227455"/>
    <lineage>
        <taxon>Archaea</taxon>
        <taxon>Methanobacteriati</taxon>
        <taxon>Methanobacteriota</taxon>
        <taxon>Stenosarchaea group</taxon>
        <taxon>Halobacteria</taxon>
        <taxon>Halobacteriales</taxon>
        <taxon>Halococcaceae</taxon>
        <taxon>Halococcus</taxon>
    </lineage>
</organism>
<dbReference type="SUPFAM" id="SSF55298">
    <property type="entry name" value="YjgF-like"/>
    <property type="match status" value="1"/>
</dbReference>
<dbReference type="InterPro" id="IPR006175">
    <property type="entry name" value="YjgF/YER057c/UK114"/>
</dbReference>
<sequence length="143" mass="15246">MGGMMNREHVSTGTEWESQVGYSRAVRAGPQIHVSGTTATDENGAIVGVDDPYEQTVHALSNVERALEDADAAIGDVVRTRLYVTDIDDWEAIGAAHREVFGDVRPATSMVEVARLIDPDLLVEVEATAVVDGADGSEHAGEQ</sequence>
<protein>
    <submittedName>
        <fullName evidence="1">Endoribonuclease L-PSP</fullName>
    </submittedName>
</protein>
<dbReference type="PATRIC" id="fig|1227455.4.peg.2204"/>
<dbReference type="Proteomes" id="UP000011669">
    <property type="component" value="Unassembled WGS sequence"/>
</dbReference>
<dbReference type="CDD" id="cd06154">
    <property type="entry name" value="YjgF_YER057c_UK114_like_6"/>
    <property type="match status" value="1"/>
</dbReference>
<name>M0ME31_9EURY</name>
<evidence type="ECO:0000313" key="1">
    <source>
        <dbReference type="EMBL" id="EMA44002.1"/>
    </source>
</evidence>
<dbReference type="PANTHER" id="PTHR43857">
    <property type="entry name" value="BLR7761 PROTEIN"/>
    <property type="match status" value="1"/>
</dbReference>
<gene>
    <name evidence="1" type="ORF">C449_10758</name>
</gene>